<evidence type="ECO:0000313" key="2">
    <source>
        <dbReference type="EMBL" id="PJZ57167.1"/>
    </source>
</evidence>
<dbReference type="Proteomes" id="UP000231879">
    <property type="component" value="Unassembled WGS sequence"/>
</dbReference>
<feature type="domain" description="HTH cro/C1-type" evidence="1">
    <location>
        <begin position="23"/>
        <end position="79"/>
    </location>
</feature>
<evidence type="ECO:0000313" key="3">
    <source>
        <dbReference type="Proteomes" id="UP000231879"/>
    </source>
</evidence>
<accession>A0ABX4NK22</accession>
<dbReference type="InterPro" id="IPR010982">
    <property type="entry name" value="Lambda_DNA-bd_dom_sf"/>
</dbReference>
<dbReference type="EMBL" id="NPDS01000004">
    <property type="protein sequence ID" value="PJZ57167.1"/>
    <property type="molecule type" value="Genomic_DNA"/>
</dbReference>
<organism evidence="2 3">
    <name type="scientific">Leptospira barantonii</name>
    <dbReference type="NCBI Taxonomy" id="2023184"/>
    <lineage>
        <taxon>Bacteria</taxon>
        <taxon>Pseudomonadati</taxon>
        <taxon>Spirochaetota</taxon>
        <taxon>Spirochaetia</taxon>
        <taxon>Leptospirales</taxon>
        <taxon>Leptospiraceae</taxon>
        <taxon>Leptospira</taxon>
    </lineage>
</organism>
<dbReference type="InterPro" id="IPR001387">
    <property type="entry name" value="Cro/C1-type_HTH"/>
</dbReference>
<evidence type="ECO:0000259" key="1">
    <source>
        <dbReference type="PROSITE" id="PS50943"/>
    </source>
</evidence>
<dbReference type="Gene3D" id="1.10.260.40">
    <property type="entry name" value="lambda repressor-like DNA-binding domains"/>
    <property type="match status" value="1"/>
</dbReference>
<dbReference type="CDD" id="cd00093">
    <property type="entry name" value="HTH_XRE"/>
    <property type="match status" value="1"/>
</dbReference>
<comment type="caution">
    <text evidence="2">The sequence shown here is derived from an EMBL/GenBank/DDBJ whole genome shotgun (WGS) entry which is preliminary data.</text>
</comment>
<gene>
    <name evidence="2" type="ORF">CH367_10480</name>
</gene>
<protein>
    <submittedName>
        <fullName evidence="2">Transcriptional regulator</fullName>
    </submittedName>
</protein>
<dbReference type="SUPFAM" id="SSF47413">
    <property type="entry name" value="lambda repressor-like DNA-binding domains"/>
    <property type="match status" value="1"/>
</dbReference>
<dbReference type="SMART" id="SM00530">
    <property type="entry name" value="HTH_XRE"/>
    <property type="match status" value="1"/>
</dbReference>
<proteinExistence type="predicted"/>
<keyword evidence="3" id="KW-1185">Reference proteome</keyword>
<dbReference type="PROSITE" id="PS50943">
    <property type="entry name" value="HTH_CROC1"/>
    <property type="match status" value="1"/>
</dbReference>
<name>A0ABX4NK22_9LEPT</name>
<dbReference type="Pfam" id="PF01381">
    <property type="entry name" value="HTH_3"/>
    <property type="match status" value="1"/>
</dbReference>
<sequence>MWVSKKEFSVETDEFRKKLGIKIQSLRKSRNITQEEMDDGSELSVHFRTIQEIESGRANTTINTILKISKRFKVKPKDLLDI</sequence>
<reference evidence="2 3" key="1">
    <citation type="submission" date="2017-07" db="EMBL/GenBank/DDBJ databases">
        <title>Leptospira spp. isolated from tropical soils.</title>
        <authorList>
            <person name="Thibeaux R."/>
            <person name="Iraola G."/>
            <person name="Ferres I."/>
            <person name="Bierque E."/>
            <person name="Girault D."/>
            <person name="Soupe-Gilbert M.-E."/>
            <person name="Picardeau M."/>
            <person name="Goarant C."/>
        </authorList>
    </citation>
    <scope>NUCLEOTIDE SEQUENCE [LARGE SCALE GENOMIC DNA]</scope>
    <source>
        <strain evidence="2 3">FH4-C-A1</strain>
    </source>
</reference>